<organism evidence="2 3">
    <name type="scientific">Brassica cretica</name>
    <name type="common">Mustard</name>
    <dbReference type="NCBI Taxonomy" id="69181"/>
    <lineage>
        <taxon>Eukaryota</taxon>
        <taxon>Viridiplantae</taxon>
        <taxon>Streptophyta</taxon>
        <taxon>Embryophyta</taxon>
        <taxon>Tracheophyta</taxon>
        <taxon>Spermatophyta</taxon>
        <taxon>Magnoliopsida</taxon>
        <taxon>eudicotyledons</taxon>
        <taxon>Gunneridae</taxon>
        <taxon>Pentapetalae</taxon>
        <taxon>rosids</taxon>
        <taxon>malvids</taxon>
        <taxon>Brassicales</taxon>
        <taxon>Brassicaceae</taxon>
        <taxon>Brassiceae</taxon>
        <taxon>Brassica</taxon>
    </lineage>
</organism>
<dbReference type="Proteomes" id="UP000712281">
    <property type="component" value="Unassembled WGS sequence"/>
</dbReference>
<reference evidence="2" key="1">
    <citation type="submission" date="2019-12" db="EMBL/GenBank/DDBJ databases">
        <title>Genome sequencing and annotation of Brassica cretica.</title>
        <authorList>
            <person name="Studholme D.J."/>
            <person name="Sarris P.F."/>
        </authorList>
    </citation>
    <scope>NUCLEOTIDE SEQUENCE</scope>
    <source>
        <strain evidence="2">PFS-001/15</strain>
        <tissue evidence="2">Leaf</tissue>
    </source>
</reference>
<gene>
    <name evidence="2" type="ORF">F2Q68_00026252</name>
</gene>
<evidence type="ECO:0000256" key="1">
    <source>
        <dbReference type="SAM" id="MobiDB-lite"/>
    </source>
</evidence>
<dbReference type="EMBL" id="QGKW02001911">
    <property type="protein sequence ID" value="KAF2569919.1"/>
    <property type="molecule type" value="Genomic_DNA"/>
</dbReference>
<evidence type="ECO:0000313" key="3">
    <source>
        <dbReference type="Proteomes" id="UP000712281"/>
    </source>
</evidence>
<accession>A0A8S9IJG7</accession>
<name>A0A8S9IJG7_BRACR</name>
<protein>
    <submittedName>
        <fullName evidence="2">Uncharacterized protein</fullName>
    </submittedName>
</protein>
<feature type="compositionally biased region" description="Basic and acidic residues" evidence="1">
    <location>
        <begin position="209"/>
        <end position="229"/>
    </location>
</feature>
<feature type="region of interest" description="Disordered" evidence="1">
    <location>
        <begin position="88"/>
        <end position="183"/>
    </location>
</feature>
<proteinExistence type="predicted"/>
<dbReference type="AlphaFoldDB" id="A0A8S9IJG7"/>
<comment type="caution">
    <text evidence="2">The sequence shown here is derived from an EMBL/GenBank/DDBJ whole genome shotgun (WGS) entry which is preliminary data.</text>
</comment>
<sequence length="245" mass="26902">MKFLETFGCIWSSKEVIIMIFGRALPGATSGSDYMKSLCTTSQSSFPRATARSRSRFHVRRHTDLTLERPPKAPKSLPMFRATCWSDTPSWRHENGPGATSRSDPSRSLPKPGATSRSDTVKSLWPALSERPYQSDAKKSLAFSSLGDTKTGPERRLAATPPGRSRSLERPLGATTGDPYPNPDIHRILQFLEGYPTPGYPTPGYPKTSDPDKDNKIMDPPDKDPDPDTLKLPGYPILTGLLGAT</sequence>
<evidence type="ECO:0000313" key="2">
    <source>
        <dbReference type="EMBL" id="KAF2569919.1"/>
    </source>
</evidence>
<feature type="region of interest" description="Disordered" evidence="1">
    <location>
        <begin position="197"/>
        <end position="235"/>
    </location>
</feature>